<reference evidence="7" key="1">
    <citation type="submission" date="2023-03" db="UniProtKB">
        <authorList>
            <consortium name="WormBaseParasite"/>
        </authorList>
    </citation>
    <scope>IDENTIFICATION</scope>
</reference>
<keyword evidence="3" id="KW-0539">Nucleus</keyword>
<dbReference type="PROSITE" id="PS50061">
    <property type="entry name" value="ETS_DOMAIN_3"/>
    <property type="match status" value="1"/>
</dbReference>
<dbReference type="InterPro" id="IPR036390">
    <property type="entry name" value="WH_DNA-bd_sf"/>
</dbReference>
<dbReference type="InterPro" id="IPR000418">
    <property type="entry name" value="Ets_dom"/>
</dbReference>
<keyword evidence="6" id="KW-1185">Reference proteome</keyword>
<feature type="domain" description="ETS" evidence="5">
    <location>
        <begin position="224"/>
        <end position="311"/>
    </location>
</feature>
<dbReference type="Gene3D" id="1.10.10.10">
    <property type="entry name" value="Winged helix-like DNA-binding domain superfamily/Winged helix DNA-binding domain"/>
    <property type="match status" value="1"/>
</dbReference>
<evidence type="ECO:0000259" key="5">
    <source>
        <dbReference type="PROSITE" id="PS50061"/>
    </source>
</evidence>
<dbReference type="Proteomes" id="UP000036681">
    <property type="component" value="Unplaced"/>
</dbReference>
<evidence type="ECO:0000256" key="1">
    <source>
        <dbReference type="ARBA" id="ARBA00005562"/>
    </source>
</evidence>
<evidence type="ECO:0000313" key="7">
    <source>
        <dbReference type="WBParaSite" id="ALUE_0000428701-mRNA-1"/>
    </source>
</evidence>
<dbReference type="InterPro" id="IPR046328">
    <property type="entry name" value="ETS_fam"/>
</dbReference>
<dbReference type="GO" id="GO:0000981">
    <property type="term" value="F:DNA-binding transcription factor activity, RNA polymerase II-specific"/>
    <property type="evidence" value="ECO:0007669"/>
    <property type="project" value="TreeGrafter"/>
</dbReference>
<protein>
    <submittedName>
        <fullName evidence="7">ETS domain-containing protein</fullName>
    </submittedName>
</protein>
<dbReference type="GO" id="GO:0030154">
    <property type="term" value="P:cell differentiation"/>
    <property type="evidence" value="ECO:0007669"/>
    <property type="project" value="TreeGrafter"/>
</dbReference>
<evidence type="ECO:0000256" key="3">
    <source>
        <dbReference type="RuleBase" id="RU004019"/>
    </source>
</evidence>
<dbReference type="PANTHER" id="PTHR11849">
    <property type="entry name" value="ETS"/>
    <property type="match status" value="1"/>
</dbReference>
<dbReference type="AlphaFoldDB" id="A0A9J2P374"/>
<dbReference type="GO" id="GO:0043565">
    <property type="term" value="F:sequence-specific DNA binding"/>
    <property type="evidence" value="ECO:0007669"/>
    <property type="project" value="InterPro"/>
</dbReference>
<feature type="region of interest" description="Disordered" evidence="4">
    <location>
        <begin position="186"/>
        <end position="209"/>
    </location>
</feature>
<evidence type="ECO:0000313" key="6">
    <source>
        <dbReference type="Proteomes" id="UP000036681"/>
    </source>
</evidence>
<dbReference type="WBParaSite" id="ALUE_0000428701-mRNA-1">
    <property type="protein sequence ID" value="ALUE_0000428701-mRNA-1"/>
    <property type="gene ID" value="ALUE_0000428701"/>
</dbReference>
<feature type="compositionally biased region" description="Basic and acidic residues" evidence="4">
    <location>
        <begin position="76"/>
        <end position="85"/>
    </location>
</feature>
<feature type="region of interest" description="Disordered" evidence="4">
    <location>
        <begin position="73"/>
        <end position="108"/>
    </location>
</feature>
<evidence type="ECO:0000256" key="4">
    <source>
        <dbReference type="SAM" id="MobiDB-lite"/>
    </source>
</evidence>
<proteinExistence type="inferred from homology"/>
<sequence>MQKHCCPLDFVETTGVTSLDSGVAVEGSSEIEPVAEERETELDLSRILSDLSPIPPVARNFEPRQCEEIQVCNSQHGDDESHEGSENESLAIPSGGDDDEESRQNDDGEVNRVCVVLPSPPFLESSSSCDVQYDTSQSGLNHAITFPPSTFSPANCSYYGSQMPINYSIRPPAGDSTRMFSSASFNTGTTQDPQSVLHDGESSVTRREPSNDERIAFLKECSSAPLWQFVLDCLSQPTRFNNICLWTKNIWEFCIMQTKKFAERWDEYNCNKVTTSYVKVARALKSYENTQFCGLTLLGRVSSRRNTFRFLPDHDSPLIPLIHYEPPTSLSSAGYLTPQQRSFAPPGMLFGPTEAGGRDFIRDSCYASFELSSQPRTLAKRPLELYPIEMQQEAAQRVKNPRIDESHLQFPSQMQSYTYGGFNERTPFDFATPRYSIGTNENNFNCNSFGSSSDDSAFYDDMPSVQSYSDPPNCIPLASNANRVEEMSPENAQTGFLYNDGSIYR</sequence>
<dbReference type="SMART" id="SM00413">
    <property type="entry name" value="ETS"/>
    <property type="match status" value="1"/>
</dbReference>
<comment type="subcellular location">
    <subcellularLocation>
        <location evidence="3">Nucleus</location>
    </subcellularLocation>
</comment>
<comment type="similarity">
    <text evidence="1 3">Belongs to the ETS family.</text>
</comment>
<dbReference type="SUPFAM" id="SSF46785">
    <property type="entry name" value="Winged helix' DNA-binding domain"/>
    <property type="match status" value="1"/>
</dbReference>
<dbReference type="GO" id="GO:0005634">
    <property type="term" value="C:nucleus"/>
    <property type="evidence" value="ECO:0007669"/>
    <property type="project" value="UniProtKB-SubCell"/>
</dbReference>
<evidence type="ECO:0000256" key="2">
    <source>
        <dbReference type="ARBA" id="ARBA00023125"/>
    </source>
</evidence>
<accession>A0A9J2P374</accession>
<name>A0A9J2P374_ASCLU</name>
<dbReference type="InterPro" id="IPR036388">
    <property type="entry name" value="WH-like_DNA-bd_sf"/>
</dbReference>
<organism evidence="6 7">
    <name type="scientific">Ascaris lumbricoides</name>
    <name type="common">Giant roundworm</name>
    <dbReference type="NCBI Taxonomy" id="6252"/>
    <lineage>
        <taxon>Eukaryota</taxon>
        <taxon>Metazoa</taxon>
        <taxon>Ecdysozoa</taxon>
        <taxon>Nematoda</taxon>
        <taxon>Chromadorea</taxon>
        <taxon>Rhabditida</taxon>
        <taxon>Spirurina</taxon>
        <taxon>Ascaridomorpha</taxon>
        <taxon>Ascaridoidea</taxon>
        <taxon>Ascarididae</taxon>
        <taxon>Ascaris</taxon>
    </lineage>
</organism>
<feature type="compositionally biased region" description="Basic and acidic residues" evidence="4">
    <location>
        <begin position="198"/>
        <end position="209"/>
    </location>
</feature>
<keyword evidence="2 3" id="KW-0238">DNA-binding</keyword>
<dbReference type="Pfam" id="PF00178">
    <property type="entry name" value="Ets"/>
    <property type="match status" value="1"/>
</dbReference>